<feature type="transmembrane region" description="Helical" evidence="7">
    <location>
        <begin position="138"/>
        <end position="159"/>
    </location>
</feature>
<dbReference type="GO" id="GO:0022857">
    <property type="term" value="F:transmembrane transporter activity"/>
    <property type="evidence" value="ECO:0007669"/>
    <property type="project" value="InterPro"/>
</dbReference>
<feature type="transmembrane region" description="Helical" evidence="7">
    <location>
        <begin position="255"/>
        <end position="276"/>
    </location>
</feature>
<dbReference type="Gene3D" id="1.20.1250.20">
    <property type="entry name" value="MFS general substrate transporter like domains"/>
    <property type="match status" value="1"/>
</dbReference>
<feature type="transmembrane region" description="Helical" evidence="7">
    <location>
        <begin position="165"/>
        <end position="182"/>
    </location>
</feature>
<dbReference type="InterPro" id="IPR011701">
    <property type="entry name" value="MFS"/>
</dbReference>
<dbReference type="Pfam" id="PF07690">
    <property type="entry name" value="MFS_1"/>
    <property type="match status" value="1"/>
</dbReference>
<feature type="transmembrane region" description="Helical" evidence="7">
    <location>
        <begin position="346"/>
        <end position="367"/>
    </location>
</feature>
<dbReference type="Proteomes" id="UP000281915">
    <property type="component" value="Unassembled WGS sequence"/>
</dbReference>
<dbReference type="CDD" id="cd17321">
    <property type="entry name" value="MFS_MMR_MDR_like"/>
    <property type="match status" value="1"/>
</dbReference>
<dbReference type="PROSITE" id="PS50850">
    <property type="entry name" value="MFS"/>
    <property type="match status" value="1"/>
</dbReference>
<dbReference type="PANTHER" id="PTHR42718">
    <property type="entry name" value="MAJOR FACILITATOR SUPERFAMILY MULTIDRUG TRANSPORTER MFSC"/>
    <property type="match status" value="1"/>
</dbReference>
<dbReference type="EMBL" id="RHHT01000057">
    <property type="protein sequence ID" value="RNB73126.1"/>
    <property type="molecule type" value="Genomic_DNA"/>
</dbReference>
<evidence type="ECO:0000313" key="10">
    <source>
        <dbReference type="Proteomes" id="UP000281915"/>
    </source>
</evidence>
<feature type="transmembrane region" description="Helical" evidence="7">
    <location>
        <begin position="423"/>
        <end position="442"/>
    </location>
</feature>
<evidence type="ECO:0000256" key="1">
    <source>
        <dbReference type="ARBA" id="ARBA00004651"/>
    </source>
</evidence>
<feature type="transmembrane region" description="Helical" evidence="7">
    <location>
        <begin position="219"/>
        <end position="235"/>
    </location>
</feature>
<evidence type="ECO:0000256" key="3">
    <source>
        <dbReference type="ARBA" id="ARBA00022475"/>
    </source>
</evidence>
<dbReference type="Gene3D" id="1.20.1720.10">
    <property type="entry name" value="Multidrug resistance protein D"/>
    <property type="match status" value="1"/>
</dbReference>
<dbReference type="GO" id="GO:0005886">
    <property type="term" value="C:plasma membrane"/>
    <property type="evidence" value="ECO:0007669"/>
    <property type="project" value="UniProtKB-SubCell"/>
</dbReference>
<evidence type="ECO:0000313" key="9">
    <source>
        <dbReference type="EMBL" id="RNB73126.1"/>
    </source>
</evidence>
<dbReference type="InterPro" id="IPR036259">
    <property type="entry name" value="MFS_trans_sf"/>
</dbReference>
<feature type="transmembrane region" description="Helical" evidence="7">
    <location>
        <begin position="12"/>
        <end position="34"/>
    </location>
</feature>
<sequence>MKTGIQKNPGEVLIRILAFTLVISSVSAMMFNIVLPQMSAEYQLSYSEVSWVTAIYMLLYAVGSVVYGRLADSYKLKNLLTFGLSVFLLGSLVGLCAQAYWMVLAGRAMQAVGASVIPATAMLIPVRYFPPETRGRALGISATGLAIGNAIGPILAAFIVSVVHWRWLFCVPFLILFTLPFYRRHLDDQQGNGAPIDWLGGGLLAAAVALLLWSVTMGGWGAAAGSLAAGIAFFIRVRFAQDPFVSLSLLKNKRYALGLIMGMLVMGMGYSLPFLTPQLLAEVNQLEAGVIGFVMVPAAAISAMLGRRAGKLADTKGNAFLFTLASALILLCFLLLSVFVGVSPGFIAGFLIFGTVGQLFMQISLSNSISRALPREQTGVGMGLFSMMGFIAGAVSTGIYSQVVDQGADTYWNPLNGYANTAVFSNLYLVLGLLLLVVLMLYRYSFSREQTTSTSVS</sequence>
<keyword evidence="2" id="KW-0813">Transport</keyword>
<feature type="transmembrane region" description="Helical" evidence="7">
    <location>
        <begin position="79"/>
        <end position="102"/>
    </location>
</feature>
<evidence type="ECO:0000256" key="2">
    <source>
        <dbReference type="ARBA" id="ARBA00022448"/>
    </source>
</evidence>
<dbReference type="PRINTS" id="PR01036">
    <property type="entry name" value="TCRTETB"/>
</dbReference>
<evidence type="ECO:0000256" key="6">
    <source>
        <dbReference type="ARBA" id="ARBA00023136"/>
    </source>
</evidence>
<feature type="transmembrane region" description="Helical" evidence="7">
    <location>
        <begin position="318"/>
        <end position="340"/>
    </location>
</feature>
<keyword evidence="3" id="KW-1003">Cell membrane</keyword>
<feature type="transmembrane region" description="Helical" evidence="7">
    <location>
        <begin position="379"/>
        <end position="403"/>
    </location>
</feature>
<name>A0A3M8CBL8_9BACL</name>
<dbReference type="RefSeq" id="WP_122915098.1">
    <property type="nucleotide sequence ID" value="NZ_RHHT01000057.1"/>
</dbReference>
<evidence type="ECO:0000256" key="4">
    <source>
        <dbReference type="ARBA" id="ARBA00022692"/>
    </source>
</evidence>
<feature type="domain" description="Major facilitator superfamily (MFS) profile" evidence="8">
    <location>
        <begin position="13"/>
        <end position="450"/>
    </location>
</feature>
<proteinExistence type="predicted"/>
<dbReference type="AlphaFoldDB" id="A0A3M8CBL8"/>
<keyword evidence="6 7" id="KW-0472">Membrane</keyword>
<keyword evidence="4 7" id="KW-0812">Transmembrane</keyword>
<keyword evidence="5 7" id="KW-1133">Transmembrane helix</keyword>
<dbReference type="InterPro" id="IPR020846">
    <property type="entry name" value="MFS_dom"/>
</dbReference>
<reference evidence="9 10" key="1">
    <citation type="submission" date="2018-10" db="EMBL/GenBank/DDBJ databases">
        <title>Phylogenomics of Brevibacillus.</title>
        <authorList>
            <person name="Dunlap C."/>
        </authorList>
    </citation>
    <scope>NUCLEOTIDE SEQUENCE [LARGE SCALE GENOMIC DNA]</scope>
    <source>
        <strain evidence="9 10">JCM 15085</strain>
    </source>
</reference>
<comment type="caution">
    <text evidence="9">The sequence shown here is derived from an EMBL/GenBank/DDBJ whole genome shotgun (WGS) entry which is preliminary data.</text>
</comment>
<feature type="transmembrane region" description="Helical" evidence="7">
    <location>
        <begin position="288"/>
        <end position="306"/>
    </location>
</feature>
<gene>
    <name evidence="9" type="ORF">EDM58_21175</name>
</gene>
<evidence type="ECO:0000259" key="8">
    <source>
        <dbReference type="PROSITE" id="PS50850"/>
    </source>
</evidence>
<accession>A0A3M8CBL8</accession>
<organism evidence="9 10">
    <name type="scientific">Brevibacillus panacihumi</name>
    <dbReference type="NCBI Taxonomy" id="497735"/>
    <lineage>
        <taxon>Bacteria</taxon>
        <taxon>Bacillati</taxon>
        <taxon>Bacillota</taxon>
        <taxon>Bacilli</taxon>
        <taxon>Bacillales</taxon>
        <taxon>Paenibacillaceae</taxon>
        <taxon>Brevibacillus</taxon>
    </lineage>
</organism>
<dbReference type="SUPFAM" id="SSF103473">
    <property type="entry name" value="MFS general substrate transporter"/>
    <property type="match status" value="1"/>
</dbReference>
<dbReference type="PANTHER" id="PTHR42718:SF46">
    <property type="entry name" value="BLR6921 PROTEIN"/>
    <property type="match status" value="1"/>
</dbReference>
<protein>
    <submittedName>
        <fullName evidence="9">MFS transporter</fullName>
    </submittedName>
</protein>
<feature type="transmembrane region" description="Helical" evidence="7">
    <location>
        <begin position="108"/>
        <end position="126"/>
    </location>
</feature>
<comment type="subcellular location">
    <subcellularLocation>
        <location evidence="1">Cell membrane</location>
        <topology evidence="1">Multi-pass membrane protein</topology>
    </subcellularLocation>
</comment>
<evidence type="ECO:0000256" key="7">
    <source>
        <dbReference type="SAM" id="Phobius"/>
    </source>
</evidence>
<feature type="transmembrane region" description="Helical" evidence="7">
    <location>
        <begin position="194"/>
        <end position="213"/>
    </location>
</feature>
<feature type="transmembrane region" description="Helical" evidence="7">
    <location>
        <begin position="49"/>
        <end position="67"/>
    </location>
</feature>
<evidence type="ECO:0000256" key="5">
    <source>
        <dbReference type="ARBA" id="ARBA00022989"/>
    </source>
</evidence>